<dbReference type="InterPro" id="IPR010994">
    <property type="entry name" value="RuvA_2-like"/>
</dbReference>
<dbReference type="PANTHER" id="PTHR21180">
    <property type="entry name" value="ENDONUCLEASE/EXONUCLEASE/PHOSPHATASE FAMILY DOMAIN-CONTAINING PROTEIN 1"/>
    <property type="match status" value="1"/>
</dbReference>
<proteinExistence type="predicted"/>
<dbReference type="GO" id="GO:0006281">
    <property type="term" value="P:DNA repair"/>
    <property type="evidence" value="ECO:0007669"/>
    <property type="project" value="InterPro"/>
</dbReference>
<dbReference type="InterPro" id="IPR004509">
    <property type="entry name" value="Competence_ComEA_HhH"/>
</dbReference>
<dbReference type="GO" id="GO:0003677">
    <property type="term" value="F:DNA binding"/>
    <property type="evidence" value="ECO:0007669"/>
    <property type="project" value="InterPro"/>
</dbReference>
<evidence type="ECO:0000259" key="1">
    <source>
        <dbReference type="SMART" id="SM00278"/>
    </source>
</evidence>
<comment type="caution">
    <text evidence="2">The sequence shown here is derived from an EMBL/GenBank/DDBJ whole genome shotgun (WGS) entry which is preliminary data.</text>
</comment>
<dbReference type="RefSeq" id="WP_054936246.1">
    <property type="nucleotide sequence ID" value="NZ_PVXL01000021.1"/>
</dbReference>
<dbReference type="Pfam" id="PF12836">
    <property type="entry name" value="HHH_3"/>
    <property type="match status" value="1"/>
</dbReference>
<dbReference type="InterPro" id="IPR003583">
    <property type="entry name" value="Hlx-hairpin-Hlx_DNA-bd_motif"/>
</dbReference>
<dbReference type="Proteomes" id="UP000239430">
    <property type="component" value="Unassembled WGS sequence"/>
</dbReference>
<feature type="domain" description="Helix-hairpin-helix DNA-binding motif class 1" evidence="1">
    <location>
        <begin position="173"/>
        <end position="192"/>
    </location>
</feature>
<evidence type="ECO:0000313" key="2">
    <source>
        <dbReference type="EMBL" id="PRR76404.1"/>
    </source>
</evidence>
<dbReference type="InterPro" id="IPR019554">
    <property type="entry name" value="Soluble_ligand-bd"/>
</dbReference>
<dbReference type="EMBL" id="PVXL01000021">
    <property type="protein sequence ID" value="PRR76404.1"/>
    <property type="molecule type" value="Genomic_DNA"/>
</dbReference>
<evidence type="ECO:0000313" key="3">
    <source>
        <dbReference type="Proteomes" id="UP000239430"/>
    </source>
</evidence>
<dbReference type="InterPro" id="IPR051675">
    <property type="entry name" value="Endo/Exo/Phosphatase_dom_1"/>
</dbReference>
<dbReference type="Pfam" id="PF10531">
    <property type="entry name" value="SLBB"/>
    <property type="match status" value="1"/>
</dbReference>
<dbReference type="Gene3D" id="3.10.560.10">
    <property type="entry name" value="Outer membrane lipoprotein wza domain like"/>
    <property type="match status" value="1"/>
</dbReference>
<dbReference type="NCBIfam" id="TIGR00426">
    <property type="entry name" value="competence protein ComEA helix-hairpin-helix repeat region"/>
    <property type="match status" value="1"/>
</dbReference>
<sequence>MWEWDGRVRWLALGLVAALLFGAGLQYGRWQERQVGDKLPAVVAGDEKAAGATSGAKPVAAPGEAAAATKPATIQVHVAGAVQRPGVYELPAGARVNEAVSLAGLLPEANPNALNLAAPLNDGQQVIVPRQGEEAGPVGGNGNFSGPGISGGGTTDGTVKTGGKVNINTATLAELDSLPGIGPTLAQRIIDYRNQKGPFRTIEDLQNVSGIGSKKFADLKDLITVQ</sequence>
<dbReference type="GO" id="GO:0015628">
    <property type="term" value="P:protein secretion by the type II secretion system"/>
    <property type="evidence" value="ECO:0007669"/>
    <property type="project" value="TreeGrafter"/>
</dbReference>
<feature type="domain" description="Helix-hairpin-helix DNA-binding motif class 1" evidence="1">
    <location>
        <begin position="203"/>
        <end position="222"/>
    </location>
</feature>
<reference evidence="2 3" key="1">
    <citation type="submission" date="2018-03" db="EMBL/GenBank/DDBJ databases">
        <title>Genome sequence of Moorella stamsii DSM 26217.</title>
        <authorList>
            <person name="Poehlein A."/>
            <person name="Daniel R."/>
        </authorList>
    </citation>
    <scope>NUCLEOTIDE SEQUENCE [LARGE SCALE GENOMIC DNA]</scope>
    <source>
        <strain evidence="3">DSM 26217</strain>
    </source>
</reference>
<dbReference type="SMART" id="SM00278">
    <property type="entry name" value="HhH1"/>
    <property type="match status" value="2"/>
</dbReference>
<dbReference type="Gene3D" id="1.10.150.320">
    <property type="entry name" value="Photosystem II 12 kDa extrinsic protein"/>
    <property type="match status" value="1"/>
</dbReference>
<gene>
    <name evidence="2" type="primary">comEA</name>
    <name evidence="2" type="ORF">MOST_05720</name>
</gene>
<accession>A0A9X7P796</accession>
<name>A0A9X7P796_9FIRM</name>
<dbReference type="PANTHER" id="PTHR21180:SF32">
    <property type="entry name" value="ENDONUCLEASE_EXONUCLEASE_PHOSPHATASE FAMILY DOMAIN-CONTAINING PROTEIN 1"/>
    <property type="match status" value="1"/>
</dbReference>
<dbReference type="GO" id="GO:0015627">
    <property type="term" value="C:type II protein secretion system complex"/>
    <property type="evidence" value="ECO:0007669"/>
    <property type="project" value="TreeGrafter"/>
</dbReference>
<dbReference type="SUPFAM" id="SSF47781">
    <property type="entry name" value="RuvA domain 2-like"/>
    <property type="match status" value="1"/>
</dbReference>
<organism evidence="2 3">
    <name type="scientific">Neomoorella stamsii</name>
    <dbReference type="NCBI Taxonomy" id="1266720"/>
    <lineage>
        <taxon>Bacteria</taxon>
        <taxon>Bacillati</taxon>
        <taxon>Bacillota</taxon>
        <taxon>Clostridia</taxon>
        <taxon>Neomoorellales</taxon>
        <taxon>Neomoorellaceae</taxon>
        <taxon>Neomoorella</taxon>
    </lineage>
</organism>
<protein>
    <submittedName>
        <fullName evidence="2">ComE operon protein 1</fullName>
    </submittedName>
</protein>
<dbReference type="AlphaFoldDB" id="A0A9X7P796"/>
<keyword evidence="3" id="KW-1185">Reference proteome</keyword>